<accession>A0A7S2RRI0</accession>
<keyword evidence="2" id="KW-0378">Hydrolase</keyword>
<evidence type="ECO:0000256" key="2">
    <source>
        <dbReference type="ARBA" id="ARBA00022801"/>
    </source>
</evidence>
<dbReference type="SUPFAM" id="SSF53474">
    <property type="entry name" value="alpha/beta-Hydrolases"/>
    <property type="match status" value="1"/>
</dbReference>
<keyword evidence="3" id="KW-0472">Membrane</keyword>
<evidence type="ECO:0000256" key="1">
    <source>
        <dbReference type="ARBA" id="ARBA00010515"/>
    </source>
</evidence>
<organism evidence="5">
    <name type="scientific">Mucochytrium quahogii</name>
    <dbReference type="NCBI Taxonomy" id="96639"/>
    <lineage>
        <taxon>Eukaryota</taxon>
        <taxon>Sar</taxon>
        <taxon>Stramenopiles</taxon>
        <taxon>Bigyra</taxon>
        <taxon>Labyrinthulomycetes</taxon>
        <taxon>Thraustochytrida</taxon>
        <taxon>Thraustochytriidae</taxon>
        <taxon>Mucochytrium</taxon>
    </lineage>
</organism>
<gene>
    <name evidence="5" type="ORF">QSP1433_LOCUS6231</name>
</gene>
<evidence type="ECO:0000259" key="4">
    <source>
        <dbReference type="Pfam" id="PF20434"/>
    </source>
</evidence>
<keyword evidence="3" id="KW-1133">Transmembrane helix</keyword>
<dbReference type="GO" id="GO:0016787">
    <property type="term" value="F:hydrolase activity"/>
    <property type="evidence" value="ECO:0007669"/>
    <property type="project" value="UniProtKB-KW"/>
</dbReference>
<dbReference type="PROSITE" id="PS01173">
    <property type="entry name" value="LIPASE_GDXG_HIS"/>
    <property type="match status" value="1"/>
</dbReference>
<keyword evidence="3" id="KW-0812">Transmembrane</keyword>
<feature type="transmembrane region" description="Helical" evidence="3">
    <location>
        <begin position="91"/>
        <end position="108"/>
    </location>
</feature>
<feature type="domain" description="BD-FAE-like" evidence="4">
    <location>
        <begin position="205"/>
        <end position="414"/>
    </location>
</feature>
<evidence type="ECO:0000256" key="3">
    <source>
        <dbReference type="SAM" id="Phobius"/>
    </source>
</evidence>
<dbReference type="InterPro" id="IPR050300">
    <property type="entry name" value="GDXG_lipolytic_enzyme"/>
</dbReference>
<dbReference type="EMBL" id="HBHK01009947">
    <property type="protein sequence ID" value="CAD9678576.1"/>
    <property type="molecule type" value="Transcribed_RNA"/>
</dbReference>
<proteinExistence type="inferred from homology"/>
<dbReference type="PANTHER" id="PTHR48081">
    <property type="entry name" value="AB HYDROLASE SUPERFAMILY PROTEIN C4A8.06C"/>
    <property type="match status" value="1"/>
</dbReference>
<dbReference type="Pfam" id="PF20434">
    <property type="entry name" value="BD-FAE"/>
    <property type="match status" value="1"/>
</dbReference>
<protein>
    <recommendedName>
        <fullName evidence="4">BD-FAE-like domain-containing protein</fullName>
    </recommendedName>
</protein>
<comment type="similarity">
    <text evidence="1">Belongs to the 'GDXG' lipolytic enzyme family.</text>
</comment>
<feature type="transmembrane region" description="Helical" evidence="3">
    <location>
        <begin position="61"/>
        <end position="79"/>
    </location>
</feature>
<dbReference type="AlphaFoldDB" id="A0A7S2RRI0"/>
<name>A0A7S2RRI0_9STRA</name>
<dbReference type="Gene3D" id="3.40.50.1820">
    <property type="entry name" value="alpha/beta hydrolase"/>
    <property type="match status" value="1"/>
</dbReference>
<dbReference type="InterPro" id="IPR002168">
    <property type="entry name" value="Lipase_GDXG_HIS_AS"/>
</dbReference>
<reference evidence="5" key="1">
    <citation type="submission" date="2021-01" db="EMBL/GenBank/DDBJ databases">
        <authorList>
            <person name="Corre E."/>
            <person name="Pelletier E."/>
            <person name="Niang G."/>
            <person name="Scheremetjew M."/>
            <person name="Finn R."/>
            <person name="Kale V."/>
            <person name="Holt S."/>
            <person name="Cochrane G."/>
            <person name="Meng A."/>
            <person name="Brown T."/>
            <person name="Cohen L."/>
        </authorList>
    </citation>
    <scope>NUCLEOTIDE SEQUENCE</scope>
    <source>
        <strain evidence="5">NY070348D</strain>
    </source>
</reference>
<evidence type="ECO:0000313" key="5">
    <source>
        <dbReference type="EMBL" id="CAD9678576.1"/>
    </source>
</evidence>
<sequence length="461" mass="51734">MDVSSWFLRRLTCGYNISLFLVCMLPRQPFSWVLMLVPGRVLYVYHKDTFHLFSWFNDADITPALLLSVYLTLLILGGFKSEVLWGKRRLDKLFTIVLFVLSPLGWFHRYRSLTDIQGNMAKRVVETFGNASHGDSVLPHAFSMEAAMLNTHGETRSIAPNLTRTFKRVVVKEDMVCRNGFLSFLPGENVVKQSEVKLRQGLLDLDVYFPHTNRFGTGKSPIVIFVHGGGWRTGDKAFLIINSHGGAGIPHTMLDLGFTIVAIRYRPICAGAFGQDMVQDISDSISFIENNAVAWKADPKNLIMWGISAGGHLSLLVGSSKQFPNIKGIISFYAPTEILAKPIGERMSWYERIHHWLFFETVRPLCKDENDHECYASLSPVSQVHKDSPPTLILHGADDPIVPIEHARKLGQALTRHGVKNVLLEIPCSTHNCDTLCSSPCSQAALYAIERFLFSILALDM</sequence>
<dbReference type="InterPro" id="IPR029058">
    <property type="entry name" value="AB_hydrolase_fold"/>
</dbReference>
<dbReference type="InterPro" id="IPR049492">
    <property type="entry name" value="BD-FAE-like_dom"/>
</dbReference>